<evidence type="ECO:0000313" key="2">
    <source>
        <dbReference type="Proteomes" id="UP000308600"/>
    </source>
</evidence>
<dbReference type="Proteomes" id="UP000308600">
    <property type="component" value="Unassembled WGS sequence"/>
</dbReference>
<sequence>MSENSTKKLLIVGATGRQGRSLVRHLRPAEDGEQIPDHTRLPFHVLALTRKRNSPNAKMLSKEPHVTLVQGDLNDPASIRKIFEDEKESGGIWGVFVALAFPGLGANADAEEMHGKFLADLAVEYGVKCFIFSSVERGGEEKDDDAVLDRLAKVRIERHVRSLGDKGLPWVILRPGFFMENFEGTLGSLTVGILKAGLQPTTSILLVALDDIGGVATGVFRDHTSFTHQILVVGSEALTMEEQEEAYRNATGRSRPSVPSLVARGLVSMNSFTQGVITEMERAYLLHKDSAVNNARVEAARRAMPLMTSFHSWCAQHYGKSSQREKGWNHLSVAKLITGKH</sequence>
<keyword evidence="2" id="KW-1185">Reference proteome</keyword>
<evidence type="ECO:0000313" key="1">
    <source>
        <dbReference type="EMBL" id="TFK61648.1"/>
    </source>
</evidence>
<reference evidence="1 2" key="1">
    <citation type="journal article" date="2019" name="Nat. Ecol. Evol.">
        <title>Megaphylogeny resolves global patterns of mushroom evolution.</title>
        <authorList>
            <person name="Varga T."/>
            <person name="Krizsan K."/>
            <person name="Foldi C."/>
            <person name="Dima B."/>
            <person name="Sanchez-Garcia M."/>
            <person name="Sanchez-Ramirez S."/>
            <person name="Szollosi G.J."/>
            <person name="Szarkandi J.G."/>
            <person name="Papp V."/>
            <person name="Albert L."/>
            <person name="Andreopoulos W."/>
            <person name="Angelini C."/>
            <person name="Antonin V."/>
            <person name="Barry K.W."/>
            <person name="Bougher N.L."/>
            <person name="Buchanan P."/>
            <person name="Buyck B."/>
            <person name="Bense V."/>
            <person name="Catcheside P."/>
            <person name="Chovatia M."/>
            <person name="Cooper J."/>
            <person name="Damon W."/>
            <person name="Desjardin D."/>
            <person name="Finy P."/>
            <person name="Geml J."/>
            <person name="Haridas S."/>
            <person name="Hughes K."/>
            <person name="Justo A."/>
            <person name="Karasinski D."/>
            <person name="Kautmanova I."/>
            <person name="Kiss B."/>
            <person name="Kocsube S."/>
            <person name="Kotiranta H."/>
            <person name="LaButti K.M."/>
            <person name="Lechner B.E."/>
            <person name="Liimatainen K."/>
            <person name="Lipzen A."/>
            <person name="Lukacs Z."/>
            <person name="Mihaltcheva S."/>
            <person name="Morgado L.N."/>
            <person name="Niskanen T."/>
            <person name="Noordeloos M.E."/>
            <person name="Ohm R.A."/>
            <person name="Ortiz-Santana B."/>
            <person name="Ovrebo C."/>
            <person name="Racz N."/>
            <person name="Riley R."/>
            <person name="Savchenko A."/>
            <person name="Shiryaev A."/>
            <person name="Soop K."/>
            <person name="Spirin V."/>
            <person name="Szebenyi C."/>
            <person name="Tomsovsky M."/>
            <person name="Tulloss R.E."/>
            <person name="Uehling J."/>
            <person name="Grigoriev I.V."/>
            <person name="Vagvolgyi C."/>
            <person name="Papp T."/>
            <person name="Martin F.M."/>
            <person name="Miettinen O."/>
            <person name="Hibbett D.S."/>
            <person name="Nagy L.G."/>
        </authorList>
    </citation>
    <scope>NUCLEOTIDE SEQUENCE [LARGE SCALE GENOMIC DNA]</scope>
    <source>
        <strain evidence="1 2">NL-1719</strain>
    </source>
</reference>
<proteinExistence type="predicted"/>
<protein>
    <submittedName>
        <fullName evidence="1">NAD(P)-binding protein</fullName>
    </submittedName>
</protein>
<name>A0ACD3A7H8_9AGAR</name>
<organism evidence="1 2">
    <name type="scientific">Pluteus cervinus</name>
    <dbReference type="NCBI Taxonomy" id="181527"/>
    <lineage>
        <taxon>Eukaryota</taxon>
        <taxon>Fungi</taxon>
        <taxon>Dikarya</taxon>
        <taxon>Basidiomycota</taxon>
        <taxon>Agaricomycotina</taxon>
        <taxon>Agaricomycetes</taxon>
        <taxon>Agaricomycetidae</taxon>
        <taxon>Agaricales</taxon>
        <taxon>Pluteineae</taxon>
        <taxon>Pluteaceae</taxon>
        <taxon>Pluteus</taxon>
    </lineage>
</organism>
<dbReference type="EMBL" id="ML208640">
    <property type="protein sequence ID" value="TFK61648.1"/>
    <property type="molecule type" value="Genomic_DNA"/>
</dbReference>
<gene>
    <name evidence="1" type="ORF">BDN72DRAFT_828127</name>
</gene>
<accession>A0ACD3A7H8</accession>